<dbReference type="SUPFAM" id="SSF49562">
    <property type="entry name" value="C2 domain (Calcium/lipid-binding domain, CaLB)"/>
    <property type="match status" value="1"/>
</dbReference>
<dbReference type="AlphaFoldDB" id="A0AAV5CN97"/>
<dbReference type="PANTHER" id="PTHR32246">
    <property type="entry name" value="INGRESSION PROTEIN FIC1"/>
    <property type="match status" value="1"/>
</dbReference>
<feature type="compositionally biased region" description="Basic and acidic residues" evidence="1">
    <location>
        <begin position="273"/>
        <end position="282"/>
    </location>
</feature>
<feature type="region of interest" description="Disordered" evidence="1">
    <location>
        <begin position="273"/>
        <end position="295"/>
    </location>
</feature>
<reference evidence="3" key="2">
    <citation type="submission" date="2021-12" db="EMBL/GenBank/DDBJ databases">
        <title>Resequencing data analysis of finger millet.</title>
        <authorList>
            <person name="Hatakeyama M."/>
            <person name="Aluri S."/>
            <person name="Balachadran M.T."/>
            <person name="Sivarajan S.R."/>
            <person name="Poveda L."/>
            <person name="Shimizu-Inatsugi R."/>
            <person name="Schlapbach R."/>
            <person name="Sreeman S.M."/>
            <person name="Shimizu K.K."/>
        </authorList>
    </citation>
    <scope>NUCLEOTIDE SEQUENCE</scope>
</reference>
<gene>
    <name evidence="3" type="primary">ga16740</name>
    <name evidence="3" type="ORF">PR202_ga16740</name>
</gene>
<evidence type="ECO:0000256" key="1">
    <source>
        <dbReference type="SAM" id="MobiDB-lite"/>
    </source>
</evidence>
<dbReference type="InterPro" id="IPR000008">
    <property type="entry name" value="C2_dom"/>
</dbReference>
<reference evidence="3" key="1">
    <citation type="journal article" date="2018" name="DNA Res.">
        <title>Multiple hybrid de novo genome assembly of finger millet, an orphan allotetraploid crop.</title>
        <authorList>
            <person name="Hatakeyama M."/>
            <person name="Aluri S."/>
            <person name="Balachadran M.T."/>
            <person name="Sivarajan S.R."/>
            <person name="Patrignani A."/>
            <person name="Gruter S."/>
            <person name="Poveda L."/>
            <person name="Shimizu-Inatsugi R."/>
            <person name="Baeten J."/>
            <person name="Francoijs K.J."/>
            <person name="Nataraja K.N."/>
            <person name="Reddy Y.A.N."/>
            <person name="Phadnis S."/>
            <person name="Ravikumar R.L."/>
            <person name="Schlapbach R."/>
            <person name="Sreeman S.M."/>
            <person name="Shimizu K.K."/>
        </authorList>
    </citation>
    <scope>NUCLEOTIDE SEQUENCE</scope>
</reference>
<evidence type="ECO:0000259" key="2">
    <source>
        <dbReference type="PROSITE" id="PS50004"/>
    </source>
</evidence>
<feature type="region of interest" description="Disordered" evidence="1">
    <location>
        <begin position="109"/>
        <end position="130"/>
    </location>
</feature>
<dbReference type="CDD" id="cd04051">
    <property type="entry name" value="C2_SRC2_like"/>
    <property type="match status" value="1"/>
</dbReference>
<dbReference type="Proteomes" id="UP001054889">
    <property type="component" value="Unassembled WGS sequence"/>
</dbReference>
<dbReference type="SMART" id="SM00239">
    <property type="entry name" value="C2"/>
    <property type="match status" value="1"/>
</dbReference>
<dbReference type="Pfam" id="PF00168">
    <property type="entry name" value="C2"/>
    <property type="match status" value="1"/>
</dbReference>
<feature type="domain" description="C2" evidence="2">
    <location>
        <begin position="1"/>
        <end position="112"/>
    </location>
</feature>
<dbReference type="GO" id="GO:0006952">
    <property type="term" value="P:defense response"/>
    <property type="evidence" value="ECO:0007669"/>
    <property type="project" value="InterPro"/>
</dbReference>
<dbReference type="PROSITE" id="PS50004">
    <property type="entry name" value="C2"/>
    <property type="match status" value="1"/>
</dbReference>
<dbReference type="PANTHER" id="PTHR32246:SF20">
    <property type="entry name" value="CALCIUM-DEPENDENT LIPID-BINDING (CALB DOMAIN) FAMILY PROTEIN"/>
    <property type="match status" value="1"/>
</dbReference>
<dbReference type="Gene3D" id="2.60.40.150">
    <property type="entry name" value="C2 domain"/>
    <property type="match status" value="1"/>
</dbReference>
<name>A0AAV5CN97_ELECO</name>
<sequence>MASRYEVEVTVGSARDLKNVNWRNGELKPYAVLWIDSGAKVSTRVDVDGGESPTWDDKLLVPLPPSARLDDAVLYVDVVHANAGEGVKSPLVGSARLPLRDVLDDAGVGGGKASRTLRLKRPSGRPQGKLDVRVAVKEPSRYYDPNPYPAPGSYASSRDPYAAGGGYGGGGAAGYGAGGGGYGGGGTAQPPSGYPTAYGAAPPQPAYGGAYGSAAAPPVVGGVDPGQQKKSSKMGVGTGVAVGAAAGLLGGLALAGGASYLEDKFEDHVAEKVEENLEREDSYGGGYDDYGGDDY</sequence>
<evidence type="ECO:0000313" key="3">
    <source>
        <dbReference type="EMBL" id="GJM99620.1"/>
    </source>
</evidence>
<protein>
    <recommendedName>
        <fullName evidence="2">C2 domain-containing protein</fullName>
    </recommendedName>
</protein>
<dbReference type="InterPro" id="IPR035892">
    <property type="entry name" value="C2_domain_sf"/>
</dbReference>
<proteinExistence type="predicted"/>
<organism evidence="3 4">
    <name type="scientific">Eleusine coracana subsp. coracana</name>
    <dbReference type="NCBI Taxonomy" id="191504"/>
    <lineage>
        <taxon>Eukaryota</taxon>
        <taxon>Viridiplantae</taxon>
        <taxon>Streptophyta</taxon>
        <taxon>Embryophyta</taxon>
        <taxon>Tracheophyta</taxon>
        <taxon>Spermatophyta</taxon>
        <taxon>Magnoliopsida</taxon>
        <taxon>Liliopsida</taxon>
        <taxon>Poales</taxon>
        <taxon>Poaceae</taxon>
        <taxon>PACMAD clade</taxon>
        <taxon>Chloridoideae</taxon>
        <taxon>Cynodonteae</taxon>
        <taxon>Eleusininae</taxon>
        <taxon>Eleusine</taxon>
    </lineage>
</organism>
<comment type="caution">
    <text evidence="3">The sequence shown here is derived from an EMBL/GenBank/DDBJ whole genome shotgun (WGS) entry which is preliminary data.</text>
</comment>
<evidence type="ECO:0000313" key="4">
    <source>
        <dbReference type="Proteomes" id="UP001054889"/>
    </source>
</evidence>
<dbReference type="EMBL" id="BQKI01000007">
    <property type="protein sequence ID" value="GJM99620.1"/>
    <property type="molecule type" value="Genomic_DNA"/>
</dbReference>
<keyword evidence="4" id="KW-1185">Reference proteome</keyword>
<accession>A0AAV5CN97</accession>
<dbReference type="InterPro" id="IPR044750">
    <property type="entry name" value="C2_SRC2/BAP"/>
</dbReference>